<gene>
    <name evidence="1" type="ORF">FIBRA_08385</name>
</gene>
<keyword evidence="2" id="KW-1185">Reference proteome</keyword>
<sequence length="32" mass="3773">MNLRKLFKNRFVTSRSLEFEVFEAAPDQGGER</sequence>
<dbReference type="InParanoid" id="J4GWP4"/>
<dbReference type="RefSeq" id="XP_012185418.1">
    <property type="nucleotide sequence ID" value="XM_012330028.1"/>
</dbReference>
<dbReference type="GeneID" id="24101046"/>
<evidence type="ECO:0000313" key="2">
    <source>
        <dbReference type="Proteomes" id="UP000006352"/>
    </source>
</evidence>
<dbReference type="Proteomes" id="UP000006352">
    <property type="component" value="Unassembled WGS sequence"/>
</dbReference>
<dbReference type="HOGENOM" id="CLU_3392302_0_0_1"/>
<proteinExistence type="predicted"/>
<accession>J4GWP4</accession>
<dbReference type="EMBL" id="HE797226">
    <property type="protein sequence ID" value="CCM06135.1"/>
    <property type="molecule type" value="Genomic_DNA"/>
</dbReference>
<protein>
    <submittedName>
        <fullName evidence="1">Uncharacterized protein</fullName>
    </submittedName>
</protein>
<evidence type="ECO:0000313" key="1">
    <source>
        <dbReference type="EMBL" id="CCM06135.1"/>
    </source>
</evidence>
<reference evidence="1 2" key="1">
    <citation type="journal article" date="2012" name="Appl. Environ. Microbiol.">
        <title>Short-read sequencing for genomic analysis of the brown rot fungus Fibroporia radiculosa.</title>
        <authorList>
            <person name="Tang J.D."/>
            <person name="Perkins A.D."/>
            <person name="Sonstegard T.S."/>
            <person name="Schroeder S.G."/>
            <person name="Burgess S.C."/>
            <person name="Diehl S.V."/>
        </authorList>
    </citation>
    <scope>NUCLEOTIDE SEQUENCE [LARGE SCALE GENOMIC DNA]</scope>
    <source>
        <strain evidence="1 2">TFFH 294</strain>
    </source>
</reference>
<dbReference type="AlphaFoldDB" id="J4GWP4"/>
<name>J4GWP4_9APHY</name>
<organism evidence="1 2">
    <name type="scientific">Fibroporia radiculosa</name>
    <dbReference type="NCBI Taxonomy" id="599839"/>
    <lineage>
        <taxon>Eukaryota</taxon>
        <taxon>Fungi</taxon>
        <taxon>Dikarya</taxon>
        <taxon>Basidiomycota</taxon>
        <taxon>Agaricomycotina</taxon>
        <taxon>Agaricomycetes</taxon>
        <taxon>Polyporales</taxon>
        <taxon>Fibroporiaceae</taxon>
        <taxon>Fibroporia</taxon>
    </lineage>
</organism>